<dbReference type="Pfam" id="PF00550">
    <property type="entry name" value="PP-binding"/>
    <property type="match status" value="1"/>
</dbReference>
<evidence type="ECO:0000313" key="3">
    <source>
        <dbReference type="Proteomes" id="UP001339911"/>
    </source>
</evidence>
<dbReference type="InterPro" id="IPR009081">
    <property type="entry name" value="PP-bd_ACP"/>
</dbReference>
<reference evidence="2 3" key="1">
    <citation type="submission" date="2024-01" db="EMBL/GenBank/DDBJ databases">
        <title>Genome insights into Plantactinospora veratri sp. nov.</title>
        <authorList>
            <person name="Wang L."/>
        </authorList>
    </citation>
    <scope>NUCLEOTIDE SEQUENCE [LARGE SCALE GENOMIC DNA]</scope>
    <source>
        <strain evidence="2 3">NEAU-FHS4</strain>
    </source>
</reference>
<dbReference type="PROSITE" id="PS50075">
    <property type="entry name" value="CARRIER"/>
    <property type="match status" value="1"/>
</dbReference>
<evidence type="ECO:0000313" key="2">
    <source>
        <dbReference type="EMBL" id="MEE6306383.1"/>
    </source>
</evidence>
<comment type="caution">
    <text evidence="2">The sequence shown here is derived from an EMBL/GenBank/DDBJ whole genome shotgun (WGS) entry which is preliminary data.</text>
</comment>
<protein>
    <submittedName>
        <fullName evidence="2">Phosphopantetheine-binding protein</fullName>
    </submittedName>
</protein>
<feature type="domain" description="Carrier" evidence="1">
    <location>
        <begin position="3"/>
        <end position="81"/>
    </location>
</feature>
<evidence type="ECO:0000259" key="1">
    <source>
        <dbReference type="PROSITE" id="PS50075"/>
    </source>
</evidence>
<dbReference type="EMBL" id="JAZGQL010000004">
    <property type="protein sequence ID" value="MEE6306383.1"/>
    <property type="molecule type" value="Genomic_DNA"/>
</dbReference>
<sequence>MTDLWTDSFLETLRRQVPLLPAGEELTPATNLYDLGLDSMRSVQLLIALEETLDISIPDEMLTAEAFRTPGDIWALVQAVHAEQDPGSRDSS</sequence>
<proteinExistence type="predicted"/>
<dbReference type="Proteomes" id="UP001339911">
    <property type="component" value="Unassembled WGS sequence"/>
</dbReference>
<organism evidence="2 3">
    <name type="scientific">Plantactinospora veratri</name>
    <dbReference type="NCBI Taxonomy" id="1436122"/>
    <lineage>
        <taxon>Bacteria</taxon>
        <taxon>Bacillati</taxon>
        <taxon>Actinomycetota</taxon>
        <taxon>Actinomycetes</taxon>
        <taxon>Micromonosporales</taxon>
        <taxon>Micromonosporaceae</taxon>
        <taxon>Plantactinospora</taxon>
    </lineage>
</organism>
<dbReference type="InterPro" id="IPR036736">
    <property type="entry name" value="ACP-like_sf"/>
</dbReference>
<accession>A0ABU7S8W3</accession>
<keyword evidence="3" id="KW-1185">Reference proteome</keyword>
<dbReference type="RefSeq" id="WP_331206730.1">
    <property type="nucleotide sequence ID" value="NZ_JAZGQL010000004.1"/>
</dbReference>
<dbReference type="SUPFAM" id="SSF47336">
    <property type="entry name" value="ACP-like"/>
    <property type="match status" value="1"/>
</dbReference>
<dbReference type="Gene3D" id="1.10.1200.10">
    <property type="entry name" value="ACP-like"/>
    <property type="match status" value="1"/>
</dbReference>
<gene>
    <name evidence="2" type="ORF">V1634_05990</name>
</gene>
<name>A0ABU7S8W3_9ACTN</name>